<dbReference type="Gene3D" id="3.40.50.12370">
    <property type="match status" value="1"/>
</dbReference>
<dbReference type="PANTHER" id="PTHR46268:SF15">
    <property type="entry name" value="UNIVERSAL STRESS PROTEIN HP_0031"/>
    <property type="match status" value="1"/>
</dbReference>
<dbReference type="Pfam" id="PF00582">
    <property type="entry name" value="Usp"/>
    <property type="match status" value="1"/>
</dbReference>
<comment type="caution">
    <text evidence="3">The sequence shown here is derived from an EMBL/GenBank/DDBJ whole genome shotgun (WGS) entry which is preliminary data.</text>
</comment>
<sequence>MIRDILVHLDGSAQDETRIIHAEAIAGHFDAHVTGLFTNVVPTPVIPAADGLAVASILEENRLQAEAAGDAHATRLAQRLDALAAPTELRRFDLFADAVWSAVARQARACDLFVTLRPYGADESSRWPEVVEAALFGSGRGVYLVPPNVSARPLGTVLVAWNDTREVAHAVAEAMPLLRLAKQVVVATVDTEGPPEEDREEPGADIARHLDRHGVRVDLRHLPEWREVSRALLNEIEKSGADLAVLGAYGHSRLREWMLGGATRDFLTHCPVPMLMAH</sequence>
<name>A0A840C9I3_9HYPH</name>
<dbReference type="CDD" id="cd00293">
    <property type="entry name" value="USP-like"/>
    <property type="match status" value="1"/>
</dbReference>
<dbReference type="Proteomes" id="UP000577362">
    <property type="component" value="Unassembled WGS sequence"/>
</dbReference>
<keyword evidence="4" id="KW-1185">Reference proteome</keyword>
<organism evidence="3 4">
    <name type="scientific">Chelatococcus caeni</name>
    <dbReference type="NCBI Taxonomy" id="1348468"/>
    <lineage>
        <taxon>Bacteria</taxon>
        <taxon>Pseudomonadati</taxon>
        <taxon>Pseudomonadota</taxon>
        <taxon>Alphaproteobacteria</taxon>
        <taxon>Hyphomicrobiales</taxon>
        <taxon>Chelatococcaceae</taxon>
        <taxon>Chelatococcus</taxon>
    </lineage>
</organism>
<evidence type="ECO:0000313" key="3">
    <source>
        <dbReference type="EMBL" id="MBB4019506.1"/>
    </source>
</evidence>
<dbReference type="PANTHER" id="PTHR46268">
    <property type="entry name" value="STRESS RESPONSE PROTEIN NHAX"/>
    <property type="match status" value="1"/>
</dbReference>
<dbReference type="EMBL" id="JACIEN010000007">
    <property type="protein sequence ID" value="MBB4019506.1"/>
    <property type="molecule type" value="Genomic_DNA"/>
</dbReference>
<dbReference type="SUPFAM" id="SSF52402">
    <property type="entry name" value="Adenine nucleotide alpha hydrolases-like"/>
    <property type="match status" value="2"/>
</dbReference>
<reference evidence="3 4" key="1">
    <citation type="submission" date="2020-08" db="EMBL/GenBank/DDBJ databases">
        <title>Genomic Encyclopedia of Type Strains, Phase IV (KMG-IV): sequencing the most valuable type-strain genomes for metagenomic binning, comparative biology and taxonomic classification.</title>
        <authorList>
            <person name="Goeker M."/>
        </authorList>
    </citation>
    <scope>NUCLEOTIDE SEQUENCE [LARGE SCALE GENOMIC DNA]</scope>
    <source>
        <strain evidence="3 4">DSM 103737</strain>
    </source>
</reference>
<proteinExistence type="inferred from homology"/>
<evidence type="ECO:0000256" key="1">
    <source>
        <dbReference type="ARBA" id="ARBA00008791"/>
    </source>
</evidence>
<gene>
    <name evidence="3" type="ORF">GGR16_004557</name>
</gene>
<accession>A0A840C9I3</accession>
<comment type="similarity">
    <text evidence="1">Belongs to the universal stress protein A family.</text>
</comment>
<evidence type="ECO:0000259" key="2">
    <source>
        <dbReference type="Pfam" id="PF00582"/>
    </source>
</evidence>
<dbReference type="PRINTS" id="PR01438">
    <property type="entry name" value="UNVRSLSTRESS"/>
</dbReference>
<dbReference type="InterPro" id="IPR006016">
    <property type="entry name" value="UspA"/>
</dbReference>
<evidence type="ECO:0000313" key="4">
    <source>
        <dbReference type="Proteomes" id="UP000577362"/>
    </source>
</evidence>
<protein>
    <submittedName>
        <fullName evidence="3">Nucleotide-binding universal stress UspA family protein</fullName>
    </submittedName>
</protein>
<dbReference type="AlphaFoldDB" id="A0A840C9I3"/>
<dbReference type="InterPro" id="IPR006015">
    <property type="entry name" value="Universal_stress_UspA"/>
</dbReference>
<feature type="domain" description="UspA" evidence="2">
    <location>
        <begin position="177"/>
        <end position="277"/>
    </location>
</feature>
<dbReference type="RefSeq" id="WP_019402252.1">
    <property type="nucleotide sequence ID" value="NZ_JACIEN010000007.1"/>
</dbReference>